<dbReference type="InterPro" id="IPR001866">
    <property type="entry name" value="PPV_E2_N"/>
</dbReference>
<dbReference type="EMBL" id="JN709472">
    <property type="protein sequence ID" value="AFA26590.1"/>
    <property type="molecule type" value="Genomic_DNA"/>
</dbReference>
<dbReference type="Gene3D" id="1.10.287.30">
    <property type="entry name" value="E2 (early) protein, N terminal domain, subdomain 1"/>
    <property type="match status" value="1"/>
</dbReference>
<feature type="domain" description="Papillomavirus E2 C-terminal" evidence="15">
    <location>
        <begin position="317"/>
        <end position="390"/>
    </location>
</feature>
<evidence type="ECO:0000256" key="7">
    <source>
        <dbReference type="ARBA" id="ARBA00022705"/>
    </source>
</evidence>
<evidence type="ECO:0000256" key="6">
    <source>
        <dbReference type="ARBA" id="ARBA00022562"/>
    </source>
</evidence>
<dbReference type="InterPro" id="IPR012677">
    <property type="entry name" value="Nucleotide-bd_a/b_plait_sf"/>
</dbReference>
<dbReference type="InterPro" id="IPR035975">
    <property type="entry name" value="E2/EBNA1_C_sf"/>
</dbReference>
<comment type="similarity">
    <text evidence="2">Belongs to the papillomaviridae E8^E2C protein family.</text>
</comment>
<dbReference type="Proteomes" id="UP000098059">
    <property type="component" value="Segment"/>
</dbReference>
<evidence type="ECO:0000256" key="9">
    <source>
        <dbReference type="ARBA" id="ARBA00023125"/>
    </source>
</evidence>
<protein>
    <recommendedName>
        <fullName evidence="12">Regulatory protein E2</fullName>
    </recommendedName>
</protein>
<keyword evidence="10 12" id="KW-0010">Activator</keyword>
<dbReference type="GO" id="GO:0000166">
    <property type="term" value="F:nucleotide binding"/>
    <property type="evidence" value="ECO:0007669"/>
    <property type="project" value="UniProtKB-UniRule"/>
</dbReference>
<keyword evidence="8 12" id="KW-0805">Transcription regulation</keyword>
<dbReference type="SUPFAM" id="SSF54957">
    <property type="entry name" value="Viral DNA-binding domain"/>
    <property type="match status" value="1"/>
</dbReference>
<reference evidence="16 17" key="1">
    <citation type="journal article" date="2012" name="Virology">
        <title>Evidence of recombination and positive selection in cetacean papillomaviruses.</title>
        <authorList>
            <person name="Robles-Sikisaka R."/>
            <person name="Rivera R."/>
            <person name="Nollens H.H."/>
            <person name="St Leger J."/>
            <person name="Durden W.N."/>
            <person name="Stolen M."/>
            <person name="Burchell J."/>
            <person name="Wellehan J.F.Jr."/>
        </authorList>
    </citation>
    <scope>NUCLEOTIDE SEQUENCE [LARGE SCALE GENOMIC DNA]</scope>
    <source>
        <strain evidence="16">Tt09-43</strain>
    </source>
</reference>
<evidence type="ECO:0000256" key="5">
    <source>
        <dbReference type="ARBA" id="ARBA00022553"/>
    </source>
</evidence>
<dbReference type="GO" id="GO:0006351">
    <property type="term" value="P:DNA-templated transcription"/>
    <property type="evidence" value="ECO:0007669"/>
    <property type="project" value="UniProtKB-UniRule"/>
</dbReference>
<dbReference type="InterPro" id="IPR042504">
    <property type="entry name" value="Regulatory_protein_E2_N_2"/>
</dbReference>
<dbReference type="Gene3D" id="2.170.200.10">
    <property type="entry name" value="Papillomavirus E2 early protein domain"/>
    <property type="match status" value="1"/>
</dbReference>
<keyword evidence="4 12" id="KW-0244">Early protein</keyword>
<keyword evidence="5 12" id="KW-0597">Phosphoprotein</keyword>
<dbReference type="InterPro" id="IPR000427">
    <property type="entry name" value="Papillomavirus_E2_C"/>
</dbReference>
<dbReference type="GO" id="GO:0006260">
    <property type="term" value="P:DNA replication"/>
    <property type="evidence" value="ECO:0007669"/>
    <property type="project" value="UniProtKB-KW"/>
</dbReference>
<dbReference type="Pfam" id="PF00511">
    <property type="entry name" value="PPV_E2_C"/>
    <property type="match status" value="1"/>
</dbReference>
<evidence type="ECO:0000259" key="14">
    <source>
        <dbReference type="Pfam" id="PF00508"/>
    </source>
</evidence>
<evidence type="ECO:0000256" key="3">
    <source>
        <dbReference type="ARBA" id="ARBA00022491"/>
    </source>
</evidence>
<evidence type="ECO:0000256" key="13">
    <source>
        <dbReference type="SAM" id="MobiDB-lite"/>
    </source>
</evidence>
<feature type="region of interest" description="DNA-binding domain" evidence="12">
    <location>
        <begin position="315"/>
        <end position="396"/>
    </location>
</feature>
<keyword evidence="3 12" id="KW-0678">Repressor</keyword>
<gene>
    <name evidence="12 16" type="primary">E2</name>
</gene>
<dbReference type="GO" id="GO:0042025">
    <property type="term" value="C:host cell nucleus"/>
    <property type="evidence" value="ECO:0007669"/>
    <property type="project" value="UniProtKB-SubCell"/>
</dbReference>
<sequence length="396" mass="43714">MKESKDKMEALCSRLNALQETQMDLIENDDGDLNHVLKYFECLRKEAMLLCAANQRGHKRVGFTMVPPKQACEASAKQCILMHLAVSSLLSSPFAGEQWLLSHVSHELYMTPPENTLKKQGQTVTVIFDGDKDNCMEYICWLRIYCQMSNGHWGCFRGIVCHEGIYFDIEGERRFYVDFKGEANKFGKGDKWTVMFGGKAITDCALVSSTSTSTCSLGYPTVSTTTGQPSGQRKTQRKRLGPPPSPPPSPPPAPPAPPRPPSPPVPPPRPERDKETCPAGATKRKATAGSGDSCRGTSDCDSDCGAAKRFRTEPGIPCILISGGANQVKCLRHKLKVQHHGLYHKCSTTWSWVGDDTPHPNHRICVSFKNTFDRDVFLKLVPLPVSVHVGLAILPF</sequence>
<comment type="subunit">
    <text evidence="12">Binds DNA as homodimer. Interacts with protein E1; this interaction greatly increases E1 DNA-binding activity. Interacts with protein L1; this interaction enhances E2-dependent replication and transcription activation. Interacts with protein L2; this interaction inhibits E2 transcriptional activity but not DNA replication function E2. Interacts with protein E7; this interaction inhibits E7 oncogenic activity. Interacts with host TAF1; this interaction modulates E2-dependent transcriptional regulation. Interacts with host BRD4; this interaction mediates E2 transcriptional activation function. Additionally, the interaction with host BRD4 on mitotic chromosomes mediates tethering of the viral genome. Interacts with host TOPBP1; this interaction is required for optimal viral DNA replication.</text>
</comment>
<comment type="similarity">
    <text evidence="12">Belongs to the papillomaviridae E2 protein family.</text>
</comment>
<evidence type="ECO:0000256" key="1">
    <source>
        <dbReference type="ARBA" id="ARBA00004147"/>
    </source>
</evidence>
<feature type="compositionally biased region" description="Pro residues" evidence="13">
    <location>
        <begin position="241"/>
        <end position="268"/>
    </location>
</feature>
<name>H6UYQ5_9PAPI</name>
<keyword evidence="6 12" id="KW-1048">Host nucleus</keyword>
<dbReference type="Pfam" id="PF00508">
    <property type="entry name" value="PPV_E2_N"/>
    <property type="match status" value="1"/>
</dbReference>
<dbReference type="GO" id="GO:0003677">
    <property type="term" value="F:DNA binding"/>
    <property type="evidence" value="ECO:0007669"/>
    <property type="project" value="UniProtKB-UniRule"/>
</dbReference>
<comment type="caution">
    <text evidence="12">Lacks conserved residue(s) required for the propagation of feature annotation.</text>
</comment>
<dbReference type="InterPro" id="IPR042503">
    <property type="entry name" value="Regulatory_protein_E2_N_1"/>
</dbReference>
<evidence type="ECO:0000256" key="10">
    <source>
        <dbReference type="ARBA" id="ARBA00023159"/>
    </source>
</evidence>
<evidence type="ECO:0000313" key="16">
    <source>
        <dbReference type="EMBL" id="AFA26590.1"/>
    </source>
</evidence>
<dbReference type="Gene3D" id="3.30.70.330">
    <property type="match status" value="1"/>
</dbReference>
<evidence type="ECO:0000256" key="12">
    <source>
        <dbReference type="HAMAP-Rule" id="MF_04001"/>
    </source>
</evidence>
<dbReference type="InterPro" id="IPR036050">
    <property type="entry name" value="Regulatory_protein_E2_N"/>
</dbReference>
<evidence type="ECO:0000256" key="8">
    <source>
        <dbReference type="ARBA" id="ARBA00023015"/>
    </source>
</evidence>
<dbReference type="InterPro" id="IPR033668">
    <property type="entry name" value="Reg_prot_E2"/>
</dbReference>
<comment type="PTM">
    <text evidence="12">Phosphorylated.</text>
</comment>
<dbReference type="HAMAP" id="MF_04001">
    <property type="entry name" value="PPV_E2"/>
    <property type="match status" value="1"/>
</dbReference>
<accession>H6UYQ5</accession>
<comment type="subcellular location">
    <subcellularLocation>
        <location evidence="1 12">Host nucleus</location>
    </subcellularLocation>
</comment>
<keyword evidence="9 12" id="KW-0238">DNA-binding</keyword>
<evidence type="ECO:0000256" key="4">
    <source>
        <dbReference type="ARBA" id="ARBA00022518"/>
    </source>
</evidence>
<feature type="region of interest" description="Disordered" evidence="13">
    <location>
        <begin position="218"/>
        <end position="299"/>
    </location>
</feature>
<evidence type="ECO:0000256" key="2">
    <source>
        <dbReference type="ARBA" id="ARBA00007794"/>
    </source>
</evidence>
<feature type="compositionally biased region" description="Polar residues" evidence="13">
    <location>
        <begin position="221"/>
        <end position="233"/>
    </location>
</feature>
<evidence type="ECO:0000256" key="11">
    <source>
        <dbReference type="ARBA" id="ARBA00023163"/>
    </source>
</evidence>
<evidence type="ECO:0000259" key="15">
    <source>
        <dbReference type="Pfam" id="PF00511"/>
    </source>
</evidence>
<keyword evidence="11 12" id="KW-0804">Transcription</keyword>
<comment type="function">
    <text evidence="12">Plays a role in the initiation of viral DNA replication. A dimer of E2 interacts with a dimer of E1 in order to improve specificity of E1 DNA binding activity. Once the complex recognizes and binds DNA at specific sites, the E2 dimer is removed from DNA. E2 also regulates viral transcription through binding to the E2RE response element (5'-ACCNNNNNNGGT-3') present in multiple copies in the regulatory regions of the viral genome. Activates or represses transcription depending on E2RE's position with regards to proximal promoter elements including the TATA-box. Repression occurs by sterically hindering the assembly of the transcription initiation complex.</text>
</comment>
<dbReference type="SUPFAM" id="SSF51332">
    <property type="entry name" value="E2 regulatory, transactivation domain"/>
    <property type="match status" value="1"/>
</dbReference>
<keyword evidence="7 12" id="KW-0235">DNA replication</keyword>
<dbReference type="GO" id="GO:0003700">
    <property type="term" value="F:DNA-binding transcription factor activity"/>
    <property type="evidence" value="ECO:0007669"/>
    <property type="project" value="UniProtKB-UniRule"/>
</dbReference>
<proteinExistence type="inferred from homology"/>
<dbReference type="GO" id="GO:0006275">
    <property type="term" value="P:regulation of DNA replication"/>
    <property type="evidence" value="ECO:0007669"/>
    <property type="project" value="UniProtKB-UniRule"/>
</dbReference>
<feature type="domain" description="Papillomavirus E2 N-terminal" evidence="14">
    <location>
        <begin position="8"/>
        <end position="204"/>
    </location>
</feature>
<organism evidence="16 17">
    <name type="scientific">Tursiops truncatus papillomavirus 7</name>
    <dbReference type="NCBI Taxonomy" id="1144383"/>
    <lineage>
        <taxon>Viruses</taxon>
        <taxon>Monodnaviria</taxon>
        <taxon>Shotokuvirae</taxon>
        <taxon>Cossaviricota</taxon>
        <taxon>Papovaviricetes</taxon>
        <taxon>Zurhausenvirales</taxon>
        <taxon>Papillomaviridae</taxon>
        <taxon>Firstpapillomavirinae</taxon>
        <taxon>Upsilonpapillomavirus</taxon>
        <taxon>Upsilonpapillomavirus 1</taxon>
    </lineage>
</organism>
<dbReference type="GO" id="GO:0039693">
    <property type="term" value="P:viral DNA genome replication"/>
    <property type="evidence" value="ECO:0007669"/>
    <property type="project" value="UniProtKB-UniRule"/>
</dbReference>
<evidence type="ECO:0000313" key="17">
    <source>
        <dbReference type="Proteomes" id="UP000098059"/>
    </source>
</evidence>